<evidence type="ECO:0000313" key="2">
    <source>
        <dbReference type="WBParaSite" id="PS1159_v2.g19299.t1"/>
    </source>
</evidence>
<evidence type="ECO:0000313" key="1">
    <source>
        <dbReference type="Proteomes" id="UP000887580"/>
    </source>
</evidence>
<organism evidence="1 2">
    <name type="scientific">Panagrolaimus sp. PS1159</name>
    <dbReference type="NCBI Taxonomy" id="55785"/>
    <lineage>
        <taxon>Eukaryota</taxon>
        <taxon>Metazoa</taxon>
        <taxon>Ecdysozoa</taxon>
        <taxon>Nematoda</taxon>
        <taxon>Chromadorea</taxon>
        <taxon>Rhabditida</taxon>
        <taxon>Tylenchina</taxon>
        <taxon>Panagrolaimomorpha</taxon>
        <taxon>Panagrolaimoidea</taxon>
        <taxon>Panagrolaimidae</taxon>
        <taxon>Panagrolaimus</taxon>
    </lineage>
</organism>
<dbReference type="WBParaSite" id="PS1159_v2.g19299.t1">
    <property type="protein sequence ID" value="PS1159_v2.g19299.t1"/>
    <property type="gene ID" value="PS1159_v2.g19299"/>
</dbReference>
<dbReference type="Proteomes" id="UP000887580">
    <property type="component" value="Unplaced"/>
</dbReference>
<sequence length="391" mass="43723">MSNYVPGALSALLAGENICLPKKSASKTATKKRPILENKSLQVNIDNVIPVKKAKLGKKKLLKVKKEVPVEESEENKDVGEYEIPDTKPAKTEVFSAGIMKLKPKKPEEEDIKVKREKAKLKKKDIIKARANAADREIFVGNVAASVRRREVEQLFKKFGEIEKVWSRSVVGLNEKKTRALARKYKKMESNVLEVVNFYIRYKSADCVAKALEMNGVLFKGLHLRVTVVNKKSLSVGSSAFVSNLPFDVTEEQIRQHFNECGDIKAIRVVHDRFSGLGKGVAFVEFSEKECVEKAIKLNGTTLKEREIRVAKALKRKQLAKEAASKSKKSKGKEKEAEKMKEKIADYVVQKKPVGKKIGKTVKINKSPGKAGAKEKKFKKAKKASVKSIMT</sequence>
<accession>A0AC35FND8</accession>
<proteinExistence type="predicted"/>
<name>A0AC35FND8_9BILA</name>
<protein>
    <submittedName>
        <fullName evidence="2">RRM domain-containing protein</fullName>
    </submittedName>
</protein>
<reference evidence="2" key="1">
    <citation type="submission" date="2022-11" db="UniProtKB">
        <authorList>
            <consortium name="WormBaseParasite"/>
        </authorList>
    </citation>
    <scope>IDENTIFICATION</scope>
</reference>